<protein>
    <submittedName>
        <fullName evidence="3">Gliding motility-associated C-terminal domain-containing protein</fullName>
    </submittedName>
</protein>
<dbReference type="PROSITE" id="PS50093">
    <property type="entry name" value="PKD"/>
    <property type="match status" value="2"/>
</dbReference>
<reference evidence="3 4" key="1">
    <citation type="submission" date="2016-10" db="EMBL/GenBank/DDBJ databases">
        <authorList>
            <person name="de Groot N.N."/>
        </authorList>
    </citation>
    <scope>NUCLEOTIDE SEQUENCE [LARGE SCALE GENOMIC DNA]</scope>
    <source>
        <strain evidence="3 4">DSM 28286</strain>
    </source>
</reference>
<dbReference type="Proteomes" id="UP000199031">
    <property type="component" value="Unassembled WGS sequence"/>
</dbReference>
<feature type="signal peptide" evidence="1">
    <location>
        <begin position="1"/>
        <end position="19"/>
    </location>
</feature>
<dbReference type="InterPro" id="IPR026341">
    <property type="entry name" value="T9SS_type_B"/>
</dbReference>
<accession>A0A1I5UXD3</accession>
<dbReference type="InterPro" id="IPR035986">
    <property type="entry name" value="PKD_dom_sf"/>
</dbReference>
<proteinExistence type="predicted"/>
<evidence type="ECO:0000259" key="2">
    <source>
        <dbReference type="PROSITE" id="PS50093"/>
    </source>
</evidence>
<gene>
    <name evidence="3" type="ORF">SAMN05444277_10493</name>
</gene>
<dbReference type="STRING" id="1465490.SAMN05444277_10493"/>
<dbReference type="SMART" id="SM00089">
    <property type="entry name" value="PKD"/>
    <property type="match status" value="3"/>
</dbReference>
<dbReference type="NCBIfam" id="TIGR04131">
    <property type="entry name" value="Bac_Flav_CTERM"/>
    <property type="match status" value="1"/>
</dbReference>
<feature type="domain" description="PKD" evidence="2">
    <location>
        <begin position="303"/>
        <end position="369"/>
    </location>
</feature>
<evidence type="ECO:0000313" key="4">
    <source>
        <dbReference type="Proteomes" id="UP000199031"/>
    </source>
</evidence>
<feature type="chain" id="PRO_5011482171" evidence="1">
    <location>
        <begin position="20"/>
        <end position="858"/>
    </location>
</feature>
<evidence type="ECO:0000256" key="1">
    <source>
        <dbReference type="SAM" id="SignalP"/>
    </source>
</evidence>
<dbReference type="CDD" id="cd00146">
    <property type="entry name" value="PKD"/>
    <property type="match status" value="2"/>
</dbReference>
<dbReference type="InterPro" id="IPR000601">
    <property type="entry name" value="PKD_dom"/>
</dbReference>
<dbReference type="Gene3D" id="2.60.40.10">
    <property type="entry name" value="Immunoglobulins"/>
    <property type="match status" value="2"/>
</dbReference>
<dbReference type="InterPro" id="IPR013783">
    <property type="entry name" value="Ig-like_fold"/>
</dbReference>
<organism evidence="3 4">
    <name type="scientific">Parafilimonas terrae</name>
    <dbReference type="NCBI Taxonomy" id="1465490"/>
    <lineage>
        <taxon>Bacteria</taxon>
        <taxon>Pseudomonadati</taxon>
        <taxon>Bacteroidota</taxon>
        <taxon>Chitinophagia</taxon>
        <taxon>Chitinophagales</taxon>
        <taxon>Chitinophagaceae</taxon>
        <taxon>Parafilimonas</taxon>
    </lineage>
</organism>
<dbReference type="EMBL" id="FOXQ01000004">
    <property type="protein sequence ID" value="SFP99915.1"/>
    <property type="molecule type" value="Genomic_DNA"/>
</dbReference>
<feature type="domain" description="PKD" evidence="2">
    <location>
        <begin position="406"/>
        <end position="456"/>
    </location>
</feature>
<keyword evidence="4" id="KW-1185">Reference proteome</keyword>
<dbReference type="RefSeq" id="WP_090657281.1">
    <property type="nucleotide sequence ID" value="NZ_FOXQ01000004.1"/>
</dbReference>
<keyword evidence="1" id="KW-0732">Signal</keyword>
<dbReference type="SUPFAM" id="SSF49299">
    <property type="entry name" value="PKD domain"/>
    <property type="match status" value="2"/>
</dbReference>
<dbReference type="AlphaFoldDB" id="A0A1I5UXD3"/>
<name>A0A1I5UXD3_9BACT</name>
<dbReference type="Pfam" id="PF18911">
    <property type="entry name" value="PKD_4"/>
    <property type="match status" value="2"/>
</dbReference>
<dbReference type="InterPro" id="IPR022409">
    <property type="entry name" value="PKD/Chitinase_dom"/>
</dbReference>
<dbReference type="Pfam" id="PF13585">
    <property type="entry name" value="CHU_C"/>
    <property type="match status" value="1"/>
</dbReference>
<sequence length="858" mass="92082">MRAGCIFLLLVFIGQHALAHHVKGGYIRYEYAGAGASSGTSKYKVTVTVFYGCGVEGPRTSVTLRALNGATGSQVLSTTINTTTSATSTKKSFSSCMVNPPTICYEIYTYVTTITLTDITAGYVLAVTDEYRTDNIINIANSSSTGIAITATIPGNSGADYHENTSPVFDFKDTAIVCYKEGFNYQFAASDPVDNDSLSYSFGNGLNTSSSSSAPFFASLTYNSGYSGASPMGSGVTINPKTGLISGTAPTTTGEFVMAVYVKEWRNGVLIDSVKKELQIYVYNCSLTAAELAPSYTNCDSFTTSFKNEASASNISSYYWDFGVSGTNADVSTEATPSYTYPDTGVYTVKLKVVSTSGCSDSTTSQVAVYPAFSPGFTVSGNCYQSPFLFNDTSYIKYGYITYRLWNFGDETTAADTSSLKTVSYTYPSAATRTATLSITSSKGCSETVSKTVNVTDKPDLSLAFSDTLICSIDTLQLQAYGNGNFVWTGNNIINANSSSPYVYPKDTTQYIVTLTEKSCVASDTVTVNVVDNVSLNVMPDTTICTTDSMQIFTTSNALHYQWSPSTYLSSDTAKQPLAFPPNNTTYTVMASIGKCVANDAVQITTVPYPAVTASNDTSICYGNTAQLSATINGSSFTWLPVTSLVNANTLTPVAGPMDTTAYAITVYDTLGCPKPSTDVVVVNVVPKVNAFAGNDTAVVINQPLQFNASGGAVYLWTPSTYLNNPAIYNPVGTYHSADTITYTVKVSTAEGCYAYDDIKVYVFTTKPDIFVPTGFTPNHDGLNDVEKPILVGIKSFKYFGVYNRWGQRVFFTEQQGKGWDGTWNGTPQPAGTYVFIALGTDYTNKEILRKGTFVLIR</sequence>
<dbReference type="OrthoDB" id="1490014at2"/>
<evidence type="ECO:0000313" key="3">
    <source>
        <dbReference type="EMBL" id="SFP99915.1"/>
    </source>
</evidence>